<keyword evidence="2" id="KW-1185">Reference proteome</keyword>
<dbReference type="EMBL" id="JAQQAF010000003">
    <property type="protein sequence ID" value="KAJ8499305.1"/>
    <property type="molecule type" value="Genomic_DNA"/>
</dbReference>
<organism evidence="1 2">
    <name type="scientific">Ensete ventricosum</name>
    <name type="common">Abyssinian banana</name>
    <name type="synonym">Musa ensete</name>
    <dbReference type="NCBI Taxonomy" id="4639"/>
    <lineage>
        <taxon>Eukaryota</taxon>
        <taxon>Viridiplantae</taxon>
        <taxon>Streptophyta</taxon>
        <taxon>Embryophyta</taxon>
        <taxon>Tracheophyta</taxon>
        <taxon>Spermatophyta</taxon>
        <taxon>Magnoliopsida</taxon>
        <taxon>Liliopsida</taxon>
        <taxon>Zingiberales</taxon>
        <taxon>Musaceae</taxon>
        <taxon>Ensete</taxon>
    </lineage>
</organism>
<gene>
    <name evidence="1" type="ORF">OPV22_009857</name>
</gene>
<evidence type="ECO:0000313" key="1">
    <source>
        <dbReference type="EMBL" id="KAJ8499305.1"/>
    </source>
</evidence>
<dbReference type="Proteomes" id="UP001222027">
    <property type="component" value="Unassembled WGS sequence"/>
</dbReference>
<evidence type="ECO:0000313" key="2">
    <source>
        <dbReference type="Proteomes" id="UP001222027"/>
    </source>
</evidence>
<protein>
    <submittedName>
        <fullName evidence="1">Uncharacterized protein</fullName>
    </submittedName>
</protein>
<reference evidence="1 2" key="1">
    <citation type="submission" date="2022-12" db="EMBL/GenBank/DDBJ databases">
        <title>Chromosome-scale assembly of the Ensete ventricosum genome.</title>
        <authorList>
            <person name="Dussert Y."/>
            <person name="Stocks J."/>
            <person name="Wendawek A."/>
            <person name="Woldeyes F."/>
            <person name="Nichols R.A."/>
            <person name="Borrell J.S."/>
        </authorList>
    </citation>
    <scope>NUCLEOTIDE SEQUENCE [LARGE SCALE GENOMIC DNA]</scope>
    <source>
        <strain evidence="2">cv. Maze</strain>
        <tissue evidence="1">Seeds</tissue>
    </source>
</reference>
<comment type="caution">
    <text evidence="1">The sequence shown here is derived from an EMBL/GenBank/DDBJ whole genome shotgun (WGS) entry which is preliminary data.</text>
</comment>
<accession>A0AAV8RC14</accession>
<dbReference type="AlphaFoldDB" id="A0AAV8RC14"/>
<proteinExistence type="predicted"/>
<sequence>MKVAFCGTVKTLGEASDRKAIGTSVVTLRRCSLRLRRPSPIYDLTDNTAVLTSNYIVKLNLGQHPGEELERVEMSSIMLLLLLTSFIQWHALQLYSWGKWSAL</sequence>
<name>A0AAV8RC14_ENSVE</name>